<dbReference type="EMBL" id="CDMC01000018">
    <property type="protein sequence ID" value="CEL10435.1"/>
    <property type="molecule type" value="Genomic_DNA"/>
</dbReference>
<dbReference type="PANTHER" id="PTHR43760:SF1">
    <property type="entry name" value="ENDORIBONUCLEASE L-PSP_CHORISMATE MUTASE-LIKE DOMAIN-CONTAINING PROTEIN"/>
    <property type="match status" value="1"/>
</dbReference>
<dbReference type="OMA" id="GYWKPAM"/>
<organism evidence="3 4">
    <name type="scientific">Aspergillus calidoustus</name>
    <dbReference type="NCBI Taxonomy" id="454130"/>
    <lineage>
        <taxon>Eukaryota</taxon>
        <taxon>Fungi</taxon>
        <taxon>Dikarya</taxon>
        <taxon>Ascomycota</taxon>
        <taxon>Pezizomycotina</taxon>
        <taxon>Eurotiomycetes</taxon>
        <taxon>Eurotiomycetidae</taxon>
        <taxon>Eurotiales</taxon>
        <taxon>Aspergillaceae</taxon>
        <taxon>Aspergillus</taxon>
        <taxon>Aspergillus subgen. Nidulantes</taxon>
    </lineage>
</organism>
<gene>
    <name evidence="3" type="ORF">ASPCAL13554</name>
</gene>
<dbReference type="GO" id="GO:0022857">
    <property type="term" value="F:transmembrane transporter activity"/>
    <property type="evidence" value="ECO:0007669"/>
    <property type="project" value="InterPro"/>
</dbReference>
<dbReference type="InterPro" id="IPR035959">
    <property type="entry name" value="RutC-like_sf"/>
</dbReference>
<keyword evidence="4" id="KW-1185">Reference proteome</keyword>
<evidence type="ECO:0000313" key="4">
    <source>
        <dbReference type="Proteomes" id="UP000054771"/>
    </source>
</evidence>
<dbReference type="OrthoDB" id="2771528at2759"/>
<dbReference type="CDD" id="cd02199">
    <property type="entry name" value="YjgF_YER057c_UK114_like_1"/>
    <property type="match status" value="1"/>
</dbReference>
<name>A0A0U5GFC5_ASPCI</name>
<dbReference type="GO" id="GO:0043190">
    <property type="term" value="C:ATP-binding cassette (ABC) transporter complex"/>
    <property type="evidence" value="ECO:0007669"/>
    <property type="project" value="InterPro"/>
</dbReference>
<dbReference type="SUPFAM" id="SSF55298">
    <property type="entry name" value="YjgF-like"/>
    <property type="match status" value="1"/>
</dbReference>
<accession>A0A0U5GFC5</accession>
<evidence type="ECO:0000259" key="2">
    <source>
        <dbReference type="Pfam" id="PF14588"/>
    </source>
</evidence>
<proteinExistence type="predicted"/>
<dbReference type="STRING" id="454130.A0A0U5GFC5"/>
<dbReference type="Gene3D" id="3.40.190.100">
    <property type="entry name" value="Glycine betaine-binding periplasmic protein, domain 2"/>
    <property type="match status" value="1"/>
</dbReference>
<feature type="domain" description="ABC-type glycine betaine transport system substrate-binding" evidence="1">
    <location>
        <begin position="3"/>
        <end position="253"/>
    </location>
</feature>
<reference evidence="4" key="1">
    <citation type="journal article" date="2016" name="Genome Announc.">
        <title>Draft genome sequences of fungus Aspergillus calidoustus.</title>
        <authorList>
            <person name="Horn F."/>
            <person name="Linde J."/>
            <person name="Mattern D.J."/>
            <person name="Walther G."/>
            <person name="Guthke R."/>
            <person name="Scherlach K."/>
            <person name="Martin K."/>
            <person name="Brakhage A.A."/>
            <person name="Petzke L."/>
            <person name="Valiante V."/>
        </authorList>
    </citation>
    <scope>NUCLEOTIDE SEQUENCE [LARGE SCALE GENOMIC DNA]</scope>
    <source>
        <strain evidence="4">SF006504</strain>
    </source>
</reference>
<evidence type="ECO:0008006" key="5">
    <source>
        <dbReference type="Google" id="ProtNLM"/>
    </source>
</evidence>
<dbReference type="Pfam" id="PF04069">
    <property type="entry name" value="OpuAC"/>
    <property type="match status" value="1"/>
</dbReference>
<dbReference type="AlphaFoldDB" id="A0A0U5GFC5"/>
<dbReference type="InterPro" id="IPR013813">
    <property type="entry name" value="Endoribo_LPSP/chorism_mut-like"/>
</dbReference>
<protein>
    <recommendedName>
        <fullName evidence="5">ABC-type glycine betaine transport system substrate-binding domain-containing protein</fullName>
    </recommendedName>
</protein>
<dbReference type="Pfam" id="PF14588">
    <property type="entry name" value="YjgF_endoribonc"/>
    <property type="match status" value="1"/>
</dbReference>
<dbReference type="Gene3D" id="3.40.190.10">
    <property type="entry name" value="Periplasmic binding protein-like II"/>
    <property type="match status" value="1"/>
</dbReference>
<dbReference type="InterPro" id="IPR007210">
    <property type="entry name" value="ABC_Gly_betaine_transp_sub-bd"/>
</dbReference>
<sequence>MTTIKQGRIDLSFHHVAGEVVKLVLERLGYNVQVESAPHEAAFALHQEAKVDFLIAWLEGSHGQYLDKYRTEVTVLSNAIYSPYCIWGVPDYVPETVVQTIQDLLKPDVAAKMRKQIQGINPGAGISRFSKEIIDKYGLAEAGYSFQHGSQADCFESFEAAYENSEWLVVPLWHPQYLHKKYKIRSLKEPNGLLRGIDDAQICIHNSARTKFTDEALAVLQRITLGNEAVSLMDWYCCKDGLSPRQAALRWMHENESRINSWFAPTPYERLQSLGLPLPVAPPAVGQYEPFMVTRTGLVETSLQLPWVEGKLAYEGRLGSGQHGLTVSQGAAAAKICALNLLAQLHQASSGDLSRVRMIRLEGHVNSEPGFQNSPSVLDGASDIINFVLGDKGRHARTAHHHPDSPLNAPVLISAHAELLW</sequence>
<evidence type="ECO:0000313" key="3">
    <source>
        <dbReference type="EMBL" id="CEL10435.1"/>
    </source>
</evidence>
<feature type="domain" description="Endoribonuclease L-PSP/chorismate mutase-like" evidence="2">
    <location>
        <begin position="270"/>
        <end position="419"/>
    </location>
</feature>
<dbReference type="SUPFAM" id="SSF53850">
    <property type="entry name" value="Periplasmic binding protein-like II"/>
    <property type="match status" value="1"/>
</dbReference>
<dbReference type="Gene3D" id="3.30.1330.40">
    <property type="entry name" value="RutC-like"/>
    <property type="match status" value="1"/>
</dbReference>
<dbReference type="Proteomes" id="UP000054771">
    <property type="component" value="Unassembled WGS sequence"/>
</dbReference>
<evidence type="ECO:0000259" key="1">
    <source>
        <dbReference type="Pfam" id="PF04069"/>
    </source>
</evidence>
<dbReference type="PANTHER" id="PTHR43760">
    <property type="entry name" value="ENDORIBONUCLEASE-RELATED"/>
    <property type="match status" value="1"/>
</dbReference>